<dbReference type="Gene3D" id="1.25.40.280">
    <property type="entry name" value="alix/aip1 like domains"/>
    <property type="match status" value="1"/>
</dbReference>
<organism evidence="7 8">
    <name type="scientific">Rhodosorus marinus</name>
    <dbReference type="NCBI Taxonomy" id="101924"/>
    <lineage>
        <taxon>Eukaryota</taxon>
        <taxon>Rhodophyta</taxon>
        <taxon>Stylonematophyceae</taxon>
        <taxon>Stylonematales</taxon>
        <taxon>Stylonemataceae</taxon>
        <taxon>Rhodosorus</taxon>
    </lineage>
</organism>
<dbReference type="SMART" id="SM01041">
    <property type="entry name" value="BRO1"/>
    <property type="match status" value="1"/>
</dbReference>
<dbReference type="Gene3D" id="1.20.140.50">
    <property type="entry name" value="alix/aip1 like domains"/>
    <property type="match status" value="1"/>
</dbReference>
<keyword evidence="8" id="KW-1185">Reference proteome</keyword>
<sequence length="772" mass="85486">MSGSDATKWFLRIPLKKSKRAEVADVVYEALEAQHDPETAKRCLDGCKALQRMKEEVVRISELGNVNAAQEAIDTMLDYIRGLDYAGTRVEISVNNKFNFVWSDTVTGGSVGTSNIAVERANVMFNIAMEEAAMGVAGLRHVSFDTLKVARGRFQTAAGYFDKICSVYVTGENAPLDVHESFAQVMRDLMLINAQIVFLQAARVKSAAPDLLGALSMGVVRMIDDLAYKLVAGDIAGWSNKHGLVELFKGWGKFYLASTYLDMGANFDKTNNMRDRLAVLYAADQLAYEVANTTKKLVRTDVTKDLIQFLSTDAVVLSSKIREERKLAEEENNLTEHTSASDVVPNLAPRISATPFFNEEVLVKPVPEGVARTFSTILHKSLAATSRKYMGDVKAIVTSELAMIDRAANPLKSVESELEDIGAPKPEAEFPALAEHAKQAGGLEALVAKEQEVSKLSQESWLHLAEIEKLLAAESAEDEKARQETNGAIRRPFSTDLNRRYYEKCNRIRSELQRATAADDGIKSRFDSSRSLLKALDPPQKQDLPGNENFKERSDLLVEIEAVLKSMRKLVGDFNAAWAGEAAKLENMPTEVIDREEFLRNNLRETFDPLKGRNMDTCTVAEDVTERARAFLDNQGGEAPPKTDGPEAARRAAESWGQLMSEWEQGVDFYNKEMHVLQRLQLEVGDFVAARRTELKDHLDHIGAAFQQMSMNNPPPSGPQYSAQPPGHYSASAPHAPPNVPGNPNDPYGGNYNPQGGYHGQYNPNQQGHDRW</sequence>
<dbReference type="Pfam" id="PF13949">
    <property type="entry name" value="ALIX_LYPXL_bnd"/>
    <property type="match status" value="1"/>
</dbReference>
<dbReference type="InterPro" id="IPR025304">
    <property type="entry name" value="ALIX_V_dom"/>
</dbReference>
<comment type="subcellular location">
    <subcellularLocation>
        <location evidence="2">Cytoplasm</location>
    </subcellularLocation>
    <subcellularLocation>
        <location evidence="1">Endosome</location>
    </subcellularLocation>
</comment>
<dbReference type="InterPro" id="IPR004328">
    <property type="entry name" value="BRO1_dom"/>
</dbReference>
<keyword evidence="3" id="KW-0963">Cytoplasm</keyword>
<keyword evidence="4" id="KW-0967">Endosome</keyword>
<name>A0AAV8V105_9RHOD</name>
<dbReference type="GO" id="GO:0005768">
    <property type="term" value="C:endosome"/>
    <property type="evidence" value="ECO:0007669"/>
    <property type="project" value="UniProtKB-SubCell"/>
</dbReference>
<evidence type="ECO:0000256" key="4">
    <source>
        <dbReference type="ARBA" id="ARBA00022753"/>
    </source>
</evidence>
<protein>
    <recommendedName>
        <fullName evidence="6">BRO1 domain-containing protein</fullName>
    </recommendedName>
</protein>
<feature type="region of interest" description="Disordered" evidence="5">
    <location>
        <begin position="634"/>
        <end position="654"/>
    </location>
</feature>
<comment type="caution">
    <text evidence="7">The sequence shown here is derived from an EMBL/GenBank/DDBJ whole genome shotgun (WGS) entry which is preliminary data.</text>
</comment>
<evidence type="ECO:0000256" key="1">
    <source>
        <dbReference type="ARBA" id="ARBA00004177"/>
    </source>
</evidence>
<dbReference type="PROSITE" id="PS51180">
    <property type="entry name" value="BRO1"/>
    <property type="match status" value="1"/>
</dbReference>
<feature type="region of interest" description="Disordered" evidence="5">
    <location>
        <begin position="708"/>
        <end position="772"/>
    </location>
</feature>
<dbReference type="Proteomes" id="UP001157974">
    <property type="component" value="Unassembled WGS sequence"/>
</dbReference>
<evidence type="ECO:0000256" key="3">
    <source>
        <dbReference type="ARBA" id="ARBA00022490"/>
    </source>
</evidence>
<dbReference type="PANTHER" id="PTHR23030:SF30">
    <property type="entry name" value="TYROSINE-PROTEIN PHOSPHATASE NON-RECEPTOR TYPE 23"/>
    <property type="match status" value="1"/>
</dbReference>
<feature type="domain" description="BRO1" evidence="6">
    <location>
        <begin position="9"/>
        <end position="539"/>
    </location>
</feature>
<dbReference type="Pfam" id="PF03097">
    <property type="entry name" value="BRO1"/>
    <property type="match status" value="1"/>
</dbReference>
<feature type="compositionally biased region" description="Basic and acidic residues" evidence="5">
    <location>
        <begin position="644"/>
        <end position="653"/>
    </location>
</feature>
<dbReference type="InterPro" id="IPR038499">
    <property type="entry name" value="BRO1_sf"/>
</dbReference>
<proteinExistence type="predicted"/>
<dbReference type="PANTHER" id="PTHR23030">
    <property type="entry name" value="PCD6 INTERACTING PROTEIN-RELATED"/>
    <property type="match status" value="1"/>
</dbReference>
<gene>
    <name evidence="7" type="ORF">NDN08_005233</name>
</gene>
<dbReference type="GO" id="GO:0043328">
    <property type="term" value="P:protein transport to vacuole involved in ubiquitin-dependent protein catabolic process via the multivesicular body sorting pathway"/>
    <property type="evidence" value="ECO:0007669"/>
    <property type="project" value="TreeGrafter"/>
</dbReference>
<evidence type="ECO:0000313" key="8">
    <source>
        <dbReference type="Proteomes" id="UP001157974"/>
    </source>
</evidence>
<evidence type="ECO:0000313" key="7">
    <source>
        <dbReference type="EMBL" id="KAJ8908525.1"/>
    </source>
</evidence>
<evidence type="ECO:0000259" key="6">
    <source>
        <dbReference type="PROSITE" id="PS51180"/>
    </source>
</evidence>
<dbReference type="EMBL" id="JAMWBK010000001">
    <property type="protein sequence ID" value="KAJ8908525.1"/>
    <property type="molecule type" value="Genomic_DNA"/>
</dbReference>
<evidence type="ECO:0000256" key="2">
    <source>
        <dbReference type="ARBA" id="ARBA00004496"/>
    </source>
</evidence>
<accession>A0AAV8V105</accession>
<reference evidence="7 8" key="1">
    <citation type="journal article" date="2023" name="Nat. Commun.">
        <title>Origin of minicircular mitochondrial genomes in red algae.</title>
        <authorList>
            <person name="Lee Y."/>
            <person name="Cho C.H."/>
            <person name="Lee Y.M."/>
            <person name="Park S.I."/>
            <person name="Yang J.H."/>
            <person name="West J.A."/>
            <person name="Bhattacharya D."/>
            <person name="Yoon H.S."/>
        </authorList>
    </citation>
    <scope>NUCLEOTIDE SEQUENCE [LARGE SCALE GENOMIC DNA]</scope>
    <source>
        <strain evidence="7 8">CCMP1338</strain>
        <tissue evidence="7">Whole cell</tissue>
    </source>
</reference>
<feature type="compositionally biased region" description="Low complexity" evidence="5">
    <location>
        <begin position="742"/>
        <end position="763"/>
    </location>
</feature>
<dbReference type="AlphaFoldDB" id="A0AAV8V105"/>
<evidence type="ECO:0000256" key="5">
    <source>
        <dbReference type="SAM" id="MobiDB-lite"/>
    </source>
</evidence>